<accession>A0A9X4XMD0</accession>
<dbReference type="SUPFAM" id="SSF52833">
    <property type="entry name" value="Thioredoxin-like"/>
    <property type="match status" value="1"/>
</dbReference>
<sequence>MDDTPLSAATGVPRPGLPRPGAPATLFVCVTCRLAPDETEPRAGRRMHDAMVAAWQRHPDAARLAVVPVECLSNCNRACTVAFAGPGRWTYVHGDLAPEAADDVVAGAVLYAGTADGLVPWRQRPERLRKGVISRVPPLPEHGTSLSPRSRGEGRGEGQPGATVSPPHPAPVLSARGPTSPRPRGEEAT</sequence>
<dbReference type="InterPro" id="IPR036249">
    <property type="entry name" value="Thioredoxin-like_sf"/>
</dbReference>
<comment type="caution">
    <text evidence="2">The sequence shown here is derived from an EMBL/GenBank/DDBJ whole genome shotgun (WGS) entry which is preliminary data.</text>
</comment>
<dbReference type="CDD" id="cd02980">
    <property type="entry name" value="TRX_Fd_family"/>
    <property type="match status" value="1"/>
</dbReference>
<dbReference type="Proteomes" id="UP000438991">
    <property type="component" value="Unassembled WGS sequence"/>
</dbReference>
<name>A0A9X4XMD0_9BRAD</name>
<feature type="region of interest" description="Disordered" evidence="1">
    <location>
        <begin position="130"/>
        <end position="189"/>
    </location>
</feature>
<evidence type="ECO:0000256" key="1">
    <source>
        <dbReference type="SAM" id="MobiDB-lite"/>
    </source>
</evidence>
<evidence type="ECO:0000313" key="3">
    <source>
        <dbReference type="Proteomes" id="UP000438991"/>
    </source>
</evidence>
<proteinExistence type="predicted"/>
<dbReference type="Pfam" id="PF07845">
    <property type="entry name" value="DUF1636"/>
    <property type="match status" value="1"/>
</dbReference>
<dbReference type="RefSeq" id="WP_155480469.1">
    <property type="nucleotide sequence ID" value="NZ_WNKV01000013.1"/>
</dbReference>
<reference evidence="2 3" key="1">
    <citation type="submission" date="2019-11" db="EMBL/GenBank/DDBJ databases">
        <title>Whole-genome sequence of Rhodoplanes serenus DSM 18633, type strain.</title>
        <authorList>
            <person name="Kyndt J.A."/>
            <person name="Meyer T.E."/>
        </authorList>
    </citation>
    <scope>NUCLEOTIDE SEQUENCE [LARGE SCALE GENOMIC DNA]</scope>
    <source>
        <strain evidence="2 3">DSM 18633</strain>
    </source>
</reference>
<protein>
    <submittedName>
        <fullName evidence="2">DUF1636 domain-containing protein</fullName>
    </submittedName>
</protein>
<dbReference type="EMBL" id="WNKV01000013">
    <property type="protein sequence ID" value="MTW17858.1"/>
    <property type="molecule type" value="Genomic_DNA"/>
</dbReference>
<organism evidence="2 3">
    <name type="scientific">Rhodoplanes serenus</name>
    <dbReference type="NCBI Taxonomy" id="200615"/>
    <lineage>
        <taxon>Bacteria</taxon>
        <taxon>Pseudomonadati</taxon>
        <taxon>Pseudomonadota</taxon>
        <taxon>Alphaproteobacteria</taxon>
        <taxon>Hyphomicrobiales</taxon>
        <taxon>Nitrobacteraceae</taxon>
        <taxon>Rhodoplanes</taxon>
    </lineage>
</organism>
<dbReference type="InterPro" id="IPR012863">
    <property type="entry name" value="DUF1636"/>
</dbReference>
<gene>
    <name evidence="2" type="ORF">GJ689_16755</name>
</gene>
<evidence type="ECO:0000313" key="2">
    <source>
        <dbReference type="EMBL" id="MTW17858.1"/>
    </source>
</evidence>
<dbReference type="AlphaFoldDB" id="A0A9X4XMD0"/>